<dbReference type="PhylomeDB" id="B6QFZ4"/>
<keyword evidence="2" id="KW-0812">Transmembrane</keyword>
<evidence type="ECO:0000313" key="3">
    <source>
        <dbReference type="EMBL" id="EEA24379.1"/>
    </source>
</evidence>
<feature type="transmembrane region" description="Helical" evidence="2">
    <location>
        <begin position="84"/>
        <end position="106"/>
    </location>
</feature>
<dbReference type="EMBL" id="DS995901">
    <property type="protein sequence ID" value="EEA24379.1"/>
    <property type="molecule type" value="Genomic_DNA"/>
</dbReference>
<dbReference type="Proteomes" id="UP000001294">
    <property type="component" value="Unassembled WGS sequence"/>
</dbReference>
<evidence type="ECO:0000256" key="2">
    <source>
        <dbReference type="SAM" id="Phobius"/>
    </source>
</evidence>
<protein>
    <submittedName>
        <fullName evidence="3">Uncharacterized protein</fullName>
    </submittedName>
</protein>
<evidence type="ECO:0000256" key="1">
    <source>
        <dbReference type="SAM" id="MobiDB-lite"/>
    </source>
</evidence>
<name>B6QFZ4_TALMQ</name>
<feature type="transmembrane region" description="Helical" evidence="2">
    <location>
        <begin position="113"/>
        <end position="140"/>
    </location>
</feature>
<accession>B6QFZ4</accession>
<dbReference type="OrthoDB" id="3928876at2759"/>
<feature type="region of interest" description="Disordered" evidence="1">
    <location>
        <begin position="190"/>
        <end position="211"/>
    </location>
</feature>
<proteinExistence type="predicted"/>
<dbReference type="HOGENOM" id="CLU_860808_0_0_1"/>
<organism evidence="3 4">
    <name type="scientific">Talaromyces marneffei (strain ATCC 18224 / CBS 334.59 / QM 7333)</name>
    <name type="common">Penicillium marneffei</name>
    <dbReference type="NCBI Taxonomy" id="441960"/>
    <lineage>
        <taxon>Eukaryota</taxon>
        <taxon>Fungi</taxon>
        <taxon>Dikarya</taxon>
        <taxon>Ascomycota</taxon>
        <taxon>Pezizomycotina</taxon>
        <taxon>Eurotiomycetes</taxon>
        <taxon>Eurotiomycetidae</taxon>
        <taxon>Eurotiales</taxon>
        <taxon>Trichocomaceae</taxon>
        <taxon>Talaromyces</taxon>
        <taxon>Talaromyces sect. Talaromyces</taxon>
    </lineage>
</organism>
<feature type="compositionally biased region" description="Basic and acidic residues" evidence="1">
    <location>
        <begin position="192"/>
        <end position="206"/>
    </location>
</feature>
<feature type="transmembrane region" description="Helical" evidence="2">
    <location>
        <begin position="58"/>
        <end position="78"/>
    </location>
</feature>
<dbReference type="VEuPathDB" id="FungiDB:PMAA_083850"/>
<dbReference type="Pfam" id="PF16015">
    <property type="entry name" value="Promethin"/>
    <property type="match status" value="1"/>
</dbReference>
<evidence type="ECO:0000313" key="4">
    <source>
        <dbReference type="Proteomes" id="UP000001294"/>
    </source>
</evidence>
<keyword evidence="4" id="KW-1185">Reference proteome</keyword>
<gene>
    <name evidence="3" type="ORF">PMAA_083850</name>
</gene>
<keyword evidence="2" id="KW-0472">Membrane</keyword>
<dbReference type="AlphaFoldDB" id="B6QFZ4"/>
<reference evidence="4" key="1">
    <citation type="journal article" date="2015" name="Genome Announc.">
        <title>Genome sequence of the AIDS-associated pathogen Penicillium marneffei (ATCC18224) and its near taxonomic relative Talaromyces stipitatus (ATCC10500).</title>
        <authorList>
            <person name="Nierman W.C."/>
            <person name="Fedorova-Abrams N.D."/>
            <person name="Andrianopoulos A."/>
        </authorList>
    </citation>
    <scope>NUCLEOTIDE SEQUENCE [LARGE SCALE GENOMIC DNA]</scope>
    <source>
        <strain evidence="4">ATCC 18224 / CBS 334.59 / QM 7333</strain>
    </source>
</reference>
<dbReference type="STRING" id="441960.B6QFZ4"/>
<keyword evidence="2" id="KW-1133">Transmembrane helix</keyword>
<sequence length="323" mass="35567">MSEETSQNHLISTAMSSLRTILSSTWTQIGATINNNLPPETREQIKQNLDLFARSRPILATLVLSQLALSGIPLLFFISLTAGIFIFNLVTALLLSVLGALMVTLFCMGLGSLILIPTLFVTTLTAGGIWLWGWGLYYAVQWIGSGDMTRLSLLLSPQRQEKVDREDGPKQDEDETRATVYNNALKAPVQDNQRDSQIQRKKDKDLNTQVSTESNILRNRSLGYKHAIFQHESYSGPSKQTSDNRATEVILRNCSVASVLLTARADWLLAAASGSAGGAQRGIAHTRGELASKTHFQPPPNLLPRTIPLLRISILFLRSLLSI</sequence>